<accession>A0A835GNJ8</accession>
<comment type="caution">
    <text evidence="4">The sequence shown here is derived from an EMBL/GenBank/DDBJ whole genome shotgun (WGS) entry which is preliminary data.</text>
</comment>
<evidence type="ECO:0000256" key="1">
    <source>
        <dbReference type="SAM" id="Coils"/>
    </source>
</evidence>
<dbReference type="OrthoDB" id="7477547at2759"/>
<keyword evidence="5" id="KW-1185">Reference proteome</keyword>
<dbReference type="AlphaFoldDB" id="A0A835GNJ8"/>
<feature type="coiled-coil region" evidence="1">
    <location>
        <begin position="72"/>
        <end position="99"/>
    </location>
</feature>
<dbReference type="Proteomes" id="UP000648187">
    <property type="component" value="Unassembled WGS sequence"/>
</dbReference>
<keyword evidence="1" id="KW-0175">Coiled coil</keyword>
<protein>
    <recommendedName>
        <fullName evidence="3">FP protein C-terminal domain-containing protein</fullName>
    </recommendedName>
</protein>
<proteinExistence type="predicted"/>
<feature type="region of interest" description="Disordered" evidence="2">
    <location>
        <begin position="31"/>
        <end position="51"/>
    </location>
</feature>
<dbReference type="Pfam" id="PF25298">
    <property type="entry name" value="Baculo_FP_2nd"/>
    <property type="match status" value="1"/>
</dbReference>
<organism evidence="4 5">
    <name type="scientific">Spodoptera exigua</name>
    <name type="common">Beet armyworm</name>
    <name type="synonym">Noctua fulgens</name>
    <dbReference type="NCBI Taxonomy" id="7107"/>
    <lineage>
        <taxon>Eukaryota</taxon>
        <taxon>Metazoa</taxon>
        <taxon>Ecdysozoa</taxon>
        <taxon>Arthropoda</taxon>
        <taxon>Hexapoda</taxon>
        <taxon>Insecta</taxon>
        <taxon>Pterygota</taxon>
        <taxon>Neoptera</taxon>
        <taxon>Endopterygota</taxon>
        <taxon>Lepidoptera</taxon>
        <taxon>Glossata</taxon>
        <taxon>Ditrysia</taxon>
        <taxon>Noctuoidea</taxon>
        <taxon>Noctuidae</taxon>
        <taxon>Amphipyrinae</taxon>
        <taxon>Spodoptera</taxon>
    </lineage>
</organism>
<gene>
    <name evidence="4" type="ORF">HW555_003124</name>
</gene>
<name>A0A835GNJ8_SPOEX</name>
<evidence type="ECO:0000256" key="2">
    <source>
        <dbReference type="SAM" id="MobiDB-lite"/>
    </source>
</evidence>
<evidence type="ECO:0000313" key="4">
    <source>
        <dbReference type="EMBL" id="KAF9420776.1"/>
    </source>
</evidence>
<evidence type="ECO:0000259" key="3">
    <source>
        <dbReference type="Pfam" id="PF25298"/>
    </source>
</evidence>
<evidence type="ECO:0000313" key="5">
    <source>
        <dbReference type="Proteomes" id="UP000648187"/>
    </source>
</evidence>
<sequence length="260" mass="29554">MSHQRSPPPTSPALATGPTLYEVCAPEICESDTASERSCSRNVSVRNKRRHGDDDIKELKGLISSLTSKEERADDKKTIQKLEEKIEFLERKNRSTSLEIRNIPICLQDDKKFESKEDASLIVKTLAKAVEVDIQDCDIKDIYRIQTNREGSKPIIVELNSVLKKDKIVLGVKNYNRKKPNEDKLNTRHLNIPGPVKPVYISEALTPNAQKLFYAARQFARENGYMYCWTSHGSVFLRKAEGEPQTRIESAINLKLLAKK</sequence>
<dbReference type="EMBL" id="JACKWZ010000029">
    <property type="protein sequence ID" value="KAF9420776.1"/>
    <property type="molecule type" value="Genomic_DNA"/>
</dbReference>
<dbReference type="InterPro" id="IPR057251">
    <property type="entry name" value="FP_C"/>
</dbReference>
<feature type="domain" description="FP protein C-terminal" evidence="3">
    <location>
        <begin position="206"/>
        <end position="255"/>
    </location>
</feature>
<reference evidence="4" key="1">
    <citation type="submission" date="2020-08" db="EMBL/GenBank/DDBJ databases">
        <title>Spodoptera exigua strain:BAW_Kor-Di-RS1 Genome sequencing and assembly.</title>
        <authorList>
            <person name="Kim J."/>
            <person name="Nam H.Y."/>
            <person name="Kwon M."/>
            <person name="Choi J.H."/>
            <person name="Cho S.R."/>
            <person name="Kim G.-H."/>
        </authorList>
    </citation>
    <scope>NUCLEOTIDE SEQUENCE</scope>
    <source>
        <strain evidence="4">BAW_Kor-Di-RS1</strain>
        <tissue evidence="4">Whole-body</tissue>
    </source>
</reference>